<dbReference type="GO" id="GO:0015979">
    <property type="term" value="P:photosynthesis"/>
    <property type="evidence" value="ECO:0007669"/>
    <property type="project" value="UniProtKB-KW"/>
</dbReference>
<evidence type="ECO:0000256" key="5">
    <source>
        <dbReference type="ARBA" id="ARBA00022640"/>
    </source>
</evidence>
<comment type="subcellular location">
    <subcellularLocation>
        <location evidence="1">Plastid</location>
        <location evidence="1">Chloroplast thylakoid membrane</location>
        <topology evidence="1">Single-pass membrane protein</topology>
    </subcellularLocation>
</comment>
<dbReference type="InterPro" id="IPR009806">
    <property type="entry name" value="PSII_PsbW_class2"/>
</dbReference>
<evidence type="ECO:0000256" key="4">
    <source>
        <dbReference type="ARBA" id="ARBA00022531"/>
    </source>
</evidence>
<reference evidence="11" key="1">
    <citation type="journal article" date="2003" name="Proc. Natl. Acad. Sci. U.S.A.">
        <title>Lateral gene transfer and the evolution of plastid-targeted proteins in the secondary plastid-containing alga Bigelowiella natans.</title>
        <authorList>
            <person name="Archibald J.M."/>
            <person name="Rogers M.B."/>
            <person name="Toop M."/>
            <person name="Ishida K."/>
            <person name="Keeling P.J."/>
        </authorList>
    </citation>
    <scope>NUCLEOTIDE SEQUENCE</scope>
    <source>
        <strain evidence="11">CCMP 621</strain>
    </source>
</reference>
<evidence type="ECO:0000256" key="3">
    <source>
        <dbReference type="ARBA" id="ARBA00022528"/>
    </source>
</evidence>
<evidence type="ECO:0000256" key="1">
    <source>
        <dbReference type="ARBA" id="ARBA00004581"/>
    </source>
</evidence>
<evidence type="ECO:0000256" key="6">
    <source>
        <dbReference type="ARBA" id="ARBA00023078"/>
    </source>
</evidence>
<dbReference type="PANTHER" id="PTHR34552:SF1">
    <property type="entry name" value="PHOTOSYSTEM II REACTION CENTER W PROTEIN, CHLOROPLASTIC"/>
    <property type="match status" value="1"/>
</dbReference>
<keyword evidence="4" id="KW-0602">Photosynthesis</keyword>
<sequence length="147" mass="15207">MVRHQTLLIASVALNALLVIALCSSALSSSNLGATAIRSRVSPVSSVRAGRMATFAQKPSMKQNMQNFQKTMGAAGLAAVGALHQLPAEALVDSRLNGDGAGIPLGLNDSRLFFILAGVFTTVWGVYATSVKGISDNDDEDSGMGLS</sequence>
<comment type="similarity">
    <text evidence="2">Belongs to the psbW family.</text>
</comment>
<name>Q7XYI4_BIGNA</name>
<dbReference type="PANTHER" id="PTHR34552">
    <property type="entry name" value="PHOTOSYSTEM II REACTION CENTER W PROTEIN, CHLOROPLASTIC"/>
    <property type="match status" value="1"/>
</dbReference>
<evidence type="ECO:0000256" key="8">
    <source>
        <dbReference type="ARBA" id="ARBA00023276"/>
    </source>
</evidence>
<dbReference type="GO" id="GO:0042549">
    <property type="term" value="P:photosystem II stabilization"/>
    <property type="evidence" value="ECO:0007669"/>
    <property type="project" value="TreeGrafter"/>
</dbReference>
<evidence type="ECO:0000256" key="10">
    <source>
        <dbReference type="SAM" id="SignalP"/>
    </source>
</evidence>
<keyword evidence="8" id="KW-0604">Photosystem II</keyword>
<keyword evidence="6" id="KW-0793">Thylakoid</keyword>
<protein>
    <recommendedName>
        <fullName evidence="9">PSII 6.1 kDa protein</fullName>
    </recommendedName>
</protein>
<dbReference type="GO" id="GO:0009535">
    <property type="term" value="C:chloroplast thylakoid membrane"/>
    <property type="evidence" value="ECO:0007669"/>
    <property type="project" value="UniProtKB-SubCell"/>
</dbReference>
<evidence type="ECO:0000313" key="11">
    <source>
        <dbReference type="EMBL" id="AAP79211.1"/>
    </source>
</evidence>
<keyword evidence="10" id="KW-0732">Signal</keyword>
<dbReference type="GO" id="GO:0009523">
    <property type="term" value="C:photosystem II"/>
    <property type="evidence" value="ECO:0007669"/>
    <property type="project" value="UniProtKB-KW"/>
</dbReference>
<evidence type="ECO:0000256" key="2">
    <source>
        <dbReference type="ARBA" id="ARBA00010395"/>
    </source>
</evidence>
<organism evidence="11">
    <name type="scientific">Bigelowiella natans</name>
    <name type="common">Pedinomonas minutissima</name>
    <name type="synonym">Chlorarachnion sp. (strain CCMP621)</name>
    <dbReference type="NCBI Taxonomy" id="227086"/>
    <lineage>
        <taxon>Eukaryota</taxon>
        <taxon>Sar</taxon>
        <taxon>Rhizaria</taxon>
        <taxon>Cercozoa</taxon>
        <taxon>Chlorarachniophyceae</taxon>
        <taxon>Bigelowiella</taxon>
    </lineage>
</organism>
<evidence type="ECO:0000256" key="9">
    <source>
        <dbReference type="ARBA" id="ARBA00031756"/>
    </source>
</evidence>
<dbReference type="Pfam" id="PF07123">
    <property type="entry name" value="PsbW"/>
    <property type="match status" value="1"/>
</dbReference>
<dbReference type="EMBL" id="AY267697">
    <property type="protein sequence ID" value="AAP79211.1"/>
    <property type="molecule type" value="mRNA"/>
</dbReference>
<dbReference type="AlphaFoldDB" id="Q7XYI4"/>
<keyword evidence="3" id="KW-0150">Chloroplast</keyword>
<evidence type="ECO:0000256" key="7">
    <source>
        <dbReference type="ARBA" id="ARBA00023136"/>
    </source>
</evidence>
<feature type="chain" id="PRO_5030176071" description="PSII 6.1 kDa protein" evidence="10">
    <location>
        <begin position="29"/>
        <end position="147"/>
    </location>
</feature>
<dbReference type="HOGENOM" id="CLU_1771515_0_0_1"/>
<proteinExistence type="evidence at transcript level"/>
<keyword evidence="5" id="KW-0934">Plastid</keyword>
<feature type="signal peptide" evidence="10">
    <location>
        <begin position="1"/>
        <end position="28"/>
    </location>
</feature>
<accession>Q7XYI4</accession>
<keyword evidence="7" id="KW-0472">Membrane</keyword>